<evidence type="ECO:0000256" key="2">
    <source>
        <dbReference type="ARBA" id="ARBA00004154"/>
    </source>
</evidence>
<evidence type="ECO:0000256" key="9">
    <source>
        <dbReference type="ARBA" id="ARBA00022723"/>
    </source>
</evidence>
<evidence type="ECO:0000256" key="42">
    <source>
        <dbReference type="PIRSR" id="PIRSR000047-1"/>
    </source>
</evidence>
<evidence type="ECO:0000256" key="10">
    <source>
        <dbReference type="ARBA" id="ARBA00022824"/>
    </source>
</evidence>
<dbReference type="GO" id="GO:0033782">
    <property type="term" value="F:24S-hydroxycholesterol 7-alpha-hydroxylase activity"/>
    <property type="evidence" value="ECO:0007669"/>
    <property type="project" value="UniProtKB-EC"/>
</dbReference>
<evidence type="ECO:0000256" key="31">
    <source>
        <dbReference type="ARBA" id="ARBA00048839"/>
    </source>
</evidence>
<evidence type="ECO:0000256" key="23">
    <source>
        <dbReference type="ARBA" id="ARBA00047379"/>
    </source>
</evidence>
<feature type="binding site" description="axial binding residue" evidence="42">
    <location>
        <position position="412"/>
    </location>
    <ligand>
        <name>heme</name>
        <dbReference type="ChEBI" id="CHEBI:30413"/>
    </ligand>
    <ligandPart>
        <name>Fe</name>
        <dbReference type="ChEBI" id="CHEBI:18248"/>
    </ligandPart>
</feature>
<evidence type="ECO:0000256" key="4">
    <source>
        <dbReference type="ARBA" id="ARBA00004860"/>
    </source>
</evidence>
<evidence type="ECO:0000256" key="26">
    <source>
        <dbReference type="ARBA" id="ARBA00047702"/>
    </source>
</evidence>
<comment type="catalytic activity">
    <reaction evidence="25">
        <text>lanosterol + 3 reduced [NADPH--hemoprotein reductase] + 3 O2 = 4,4-dimethyl-5alpha-cholesta-8,14,24-trien-3beta-ol + formate + 3 oxidized [NADPH--hemoprotein reductase] + 4 H2O + 4 H(+)</text>
        <dbReference type="Rhea" id="RHEA:25286"/>
        <dbReference type="Rhea" id="RHEA-COMP:11964"/>
        <dbReference type="Rhea" id="RHEA-COMP:11965"/>
        <dbReference type="ChEBI" id="CHEBI:15377"/>
        <dbReference type="ChEBI" id="CHEBI:15378"/>
        <dbReference type="ChEBI" id="CHEBI:15379"/>
        <dbReference type="ChEBI" id="CHEBI:15740"/>
        <dbReference type="ChEBI" id="CHEBI:16521"/>
        <dbReference type="ChEBI" id="CHEBI:17813"/>
        <dbReference type="ChEBI" id="CHEBI:57618"/>
        <dbReference type="ChEBI" id="CHEBI:58210"/>
        <dbReference type="EC" id="1.14.14.154"/>
    </reaction>
    <physiologicalReaction direction="left-to-right" evidence="25">
        <dbReference type="Rhea" id="RHEA:25287"/>
    </physiologicalReaction>
</comment>
<dbReference type="GO" id="GO:0005506">
    <property type="term" value="F:iron ion binding"/>
    <property type="evidence" value="ECO:0007669"/>
    <property type="project" value="InterPro"/>
</dbReference>
<organism evidence="45 46">
    <name type="scientific">Podarcis muralis</name>
    <name type="common">Wall lizard</name>
    <name type="synonym">Lacerta muralis</name>
    <dbReference type="NCBI Taxonomy" id="64176"/>
    <lineage>
        <taxon>Eukaryota</taxon>
        <taxon>Metazoa</taxon>
        <taxon>Chordata</taxon>
        <taxon>Craniata</taxon>
        <taxon>Vertebrata</taxon>
        <taxon>Euteleostomi</taxon>
        <taxon>Lepidosauria</taxon>
        <taxon>Squamata</taxon>
        <taxon>Bifurcata</taxon>
        <taxon>Unidentata</taxon>
        <taxon>Episquamata</taxon>
        <taxon>Laterata</taxon>
        <taxon>Lacertibaenia</taxon>
        <taxon>Lacertidae</taxon>
        <taxon>Podarcis</taxon>
    </lineage>
</organism>
<evidence type="ECO:0000256" key="41">
    <source>
        <dbReference type="PIRNR" id="PIRNR000047"/>
    </source>
</evidence>
<evidence type="ECO:0000256" key="13">
    <source>
        <dbReference type="ARBA" id="ARBA00023002"/>
    </source>
</evidence>
<dbReference type="InterPro" id="IPR024204">
    <property type="entry name" value="Cyt_P450_CYP7A1-type"/>
</dbReference>
<evidence type="ECO:0000256" key="38">
    <source>
        <dbReference type="ARBA" id="ARBA00071791"/>
    </source>
</evidence>
<comment type="catalytic activity">
    <reaction evidence="32">
        <text>a 14alpha-methyl steroid + reduced [NADPH--hemoprotein reductase] + O2 = a 14alpha-hydroxymethyl steroid + oxidized [NADPH--hemoprotein reductase] + H2O + H(+)</text>
        <dbReference type="Rhea" id="RHEA:68060"/>
        <dbReference type="Rhea" id="RHEA-COMP:11964"/>
        <dbReference type="Rhea" id="RHEA-COMP:11965"/>
        <dbReference type="ChEBI" id="CHEBI:15377"/>
        <dbReference type="ChEBI" id="CHEBI:15378"/>
        <dbReference type="ChEBI" id="CHEBI:15379"/>
        <dbReference type="ChEBI" id="CHEBI:57618"/>
        <dbReference type="ChEBI" id="CHEBI:58210"/>
        <dbReference type="ChEBI" id="CHEBI:138029"/>
        <dbReference type="ChEBI" id="CHEBI:176901"/>
    </reaction>
    <physiologicalReaction direction="left-to-right" evidence="32">
        <dbReference type="Rhea" id="RHEA:68061"/>
    </physiologicalReaction>
</comment>
<dbReference type="Gene3D" id="1.10.630.10">
    <property type="entry name" value="Cytochrome P450"/>
    <property type="match status" value="1"/>
</dbReference>
<evidence type="ECO:0000256" key="3">
    <source>
        <dbReference type="ARBA" id="ARBA00004477"/>
    </source>
</evidence>
<evidence type="ECO:0000256" key="33">
    <source>
        <dbReference type="ARBA" id="ARBA00049163"/>
    </source>
</evidence>
<dbReference type="GO" id="GO:0042632">
    <property type="term" value="P:cholesterol homeostasis"/>
    <property type="evidence" value="ECO:0007669"/>
    <property type="project" value="TreeGrafter"/>
</dbReference>
<comment type="pathway">
    <text evidence="35">Steroid metabolism; cholesterol degradation.</text>
</comment>
<dbReference type="AlphaFoldDB" id="A0A670IDZ3"/>
<evidence type="ECO:0000256" key="1">
    <source>
        <dbReference type="ARBA" id="ARBA00001971"/>
    </source>
</evidence>
<dbReference type="FunFam" id="1.10.630.10:FF:000060">
    <property type="entry name" value="Cytochrome P450 family 39 subfamily A member 1"/>
    <property type="match status" value="1"/>
</dbReference>
<evidence type="ECO:0000256" key="36">
    <source>
        <dbReference type="ARBA" id="ARBA00056715"/>
    </source>
</evidence>
<evidence type="ECO:0000256" key="12">
    <source>
        <dbReference type="ARBA" id="ARBA00022989"/>
    </source>
</evidence>
<comment type="pathway">
    <text evidence="20">Steroid biosynthesis; zymosterol biosynthesis; zymosterol from lanosterol: step 1/6.</text>
</comment>
<dbReference type="OrthoDB" id="6692864at2759"/>
<evidence type="ECO:0000256" key="34">
    <source>
        <dbReference type="ARBA" id="ARBA00049450"/>
    </source>
</evidence>
<keyword evidence="17 41" id="KW-0472">Membrane</keyword>
<dbReference type="GO" id="GO:0005789">
    <property type="term" value="C:endoplasmic reticulum membrane"/>
    <property type="evidence" value="ECO:0007669"/>
    <property type="project" value="UniProtKB-SubCell"/>
</dbReference>
<reference evidence="45" key="2">
    <citation type="submission" date="2025-08" db="UniProtKB">
        <authorList>
            <consortium name="Ensembl"/>
        </authorList>
    </citation>
    <scope>IDENTIFICATION</scope>
</reference>
<evidence type="ECO:0000256" key="7">
    <source>
        <dbReference type="ARBA" id="ARBA00022617"/>
    </source>
</evidence>
<keyword evidence="16" id="KW-0443">Lipid metabolism</keyword>
<keyword evidence="9 41" id="KW-0479">Metal-binding</keyword>
<dbReference type="InterPro" id="IPR002403">
    <property type="entry name" value="Cyt_P450_E_grp-IV"/>
</dbReference>
<keyword evidence="10 41" id="KW-0256">Endoplasmic reticulum</keyword>
<dbReference type="Ensembl" id="ENSPMRT00000010601.1">
    <property type="protein sequence ID" value="ENSPMRP00000009951.1"/>
    <property type="gene ID" value="ENSPMRG00000006660.1"/>
</dbReference>
<evidence type="ECO:0000256" key="40">
    <source>
        <dbReference type="ARBA" id="ARBA00078877"/>
    </source>
</evidence>
<proteinExistence type="inferred from homology"/>
<evidence type="ECO:0000256" key="22">
    <source>
        <dbReference type="ARBA" id="ARBA00041158"/>
    </source>
</evidence>
<protein>
    <recommendedName>
        <fullName evidence="38">24-hydroxycholesterol 7-alpha-hydroxylase</fullName>
        <ecNumber evidence="21">1.14.14.154</ecNumber>
        <ecNumber evidence="37">1.14.14.26</ecNumber>
    </recommendedName>
    <alternativeName>
        <fullName evidence="40">Cytochrome P450 39A1</fullName>
    </alternativeName>
    <alternativeName>
        <fullName evidence="22">Lanosterol 14-alpha demethylase</fullName>
    </alternativeName>
    <alternativeName>
        <fullName evidence="39">Oxysterol 7-alpha-hydroxylase</fullName>
    </alternativeName>
</protein>
<dbReference type="PROSITE" id="PS00086">
    <property type="entry name" value="CYTOCHROME_P450"/>
    <property type="match status" value="1"/>
</dbReference>
<reference evidence="45 46" key="1">
    <citation type="journal article" date="2019" name="Proc. Natl. Acad. Sci. U.S.A.">
        <title>Regulatory changes in pterin and carotenoid genes underlie balanced color polymorphisms in the wall lizard.</title>
        <authorList>
            <person name="Andrade P."/>
            <person name="Pinho C."/>
            <person name="Perez I de Lanuza G."/>
            <person name="Afonso S."/>
            <person name="Brejcha J."/>
            <person name="Rubin C.J."/>
            <person name="Wallerman O."/>
            <person name="Pereira P."/>
            <person name="Sabatino S.J."/>
            <person name="Bellati A."/>
            <person name="Pellitteri-Rosa D."/>
            <person name="Bosakova Z."/>
            <person name="Bunikis I."/>
            <person name="Carretero M.A."/>
            <person name="Feiner N."/>
            <person name="Marsik P."/>
            <person name="Pauperio F."/>
            <person name="Salvi D."/>
            <person name="Soler L."/>
            <person name="While G.M."/>
            <person name="Uller T."/>
            <person name="Font E."/>
            <person name="Andersson L."/>
            <person name="Carneiro M."/>
        </authorList>
    </citation>
    <scope>NUCLEOTIDE SEQUENCE</scope>
</reference>
<dbReference type="GO" id="GO:0008396">
    <property type="term" value="F:oxysterol 7-alpha-hydroxylase activity"/>
    <property type="evidence" value="ECO:0007669"/>
    <property type="project" value="TreeGrafter"/>
</dbReference>
<dbReference type="PANTHER" id="PTHR24304:SF2">
    <property type="entry name" value="24-HYDROXYCHOLESTEROL 7-ALPHA-HYDROXYLASE"/>
    <property type="match status" value="1"/>
</dbReference>
<evidence type="ECO:0000256" key="14">
    <source>
        <dbReference type="ARBA" id="ARBA00023004"/>
    </source>
</evidence>
<keyword evidence="11" id="KW-0492">Microsome</keyword>
<gene>
    <name evidence="45" type="primary">CYP39A1</name>
</gene>
<dbReference type="Proteomes" id="UP000472272">
    <property type="component" value="Chromosome 3"/>
</dbReference>
<comment type="catalytic activity">
    <reaction evidence="33">
        <text>lanosterol + reduced [NADPH--hemoprotein reductase] + O2 = 32-hydroxylanosterol + oxidized [NADPH--hemoprotein reductase] + H2O + H(+)</text>
        <dbReference type="Rhea" id="RHEA:75103"/>
        <dbReference type="Rhea" id="RHEA-COMP:11964"/>
        <dbReference type="Rhea" id="RHEA-COMP:11965"/>
        <dbReference type="ChEBI" id="CHEBI:15377"/>
        <dbReference type="ChEBI" id="CHEBI:15378"/>
        <dbReference type="ChEBI" id="CHEBI:15379"/>
        <dbReference type="ChEBI" id="CHEBI:16521"/>
        <dbReference type="ChEBI" id="CHEBI:57618"/>
        <dbReference type="ChEBI" id="CHEBI:58210"/>
        <dbReference type="ChEBI" id="CHEBI:166806"/>
    </reaction>
    <physiologicalReaction direction="left-to-right" evidence="33">
        <dbReference type="Rhea" id="RHEA:75104"/>
    </physiologicalReaction>
</comment>
<name>A0A670IDZ3_PODMU</name>
<evidence type="ECO:0000256" key="37">
    <source>
        <dbReference type="ARBA" id="ARBA00066439"/>
    </source>
</evidence>
<evidence type="ECO:0000256" key="20">
    <source>
        <dbReference type="ARBA" id="ARBA00037887"/>
    </source>
</evidence>
<comment type="function">
    <text evidence="36">A cytochrome P450 monooxygenase involved in neural cholesterol clearance through bile acid synthesis. Catalyzes 7-alpha hydroxylation of (24S)-hydroxycholesterol, a neural oxysterol that is metabolized to bile acids in the liver. Mechanistically, uses molecular oxygen inserting one oxygen atom into a substrate, and reducing the second into a water molecule, with two electrons provided by NADPH via cytochrome P450 reductase (CPR; NADPH-ferrihemoprotein reductase).</text>
</comment>
<dbReference type="GO" id="GO:0006707">
    <property type="term" value="P:cholesterol catabolic process"/>
    <property type="evidence" value="ECO:0007669"/>
    <property type="project" value="Ensembl"/>
</dbReference>
<comment type="similarity">
    <text evidence="5 41 44">Belongs to the cytochrome P450 family.</text>
</comment>
<evidence type="ECO:0000313" key="46">
    <source>
        <dbReference type="Proteomes" id="UP000472272"/>
    </source>
</evidence>
<evidence type="ECO:0000256" key="39">
    <source>
        <dbReference type="ARBA" id="ARBA00077814"/>
    </source>
</evidence>
<dbReference type="OMA" id="EYLLRNW"/>
<evidence type="ECO:0000256" key="18">
    <source>
        <dbReference type="ARBA" id="ARBA00023166"/>
    </source>
</evidence>
<evidence type="ECO:0000256" key="5">
    <source>
        <dbReference type="ARBA" id="ARBA00010617"/>
    </source>
</evidence>
<evidence type="ECO:0000256" key="17">
    <source>
        <dbReference type="ARBA" id="ARBA00023136"/>
    </source>
</evidence>
<keyword evidence="46" id="KW-1185">Reference proteome</keyword>
<evidence type="ECO:0000256" key="24">
    <source>
        <dbReference type="ARBA" id="ARBA00047587"/>
    </source>
</evidence>
<dbReference type="PRINTS" id="PR00465">
    <property type="entry name" value="EP450IV"/>
</dbReference>
<dbReference type="GO" id="GO:0008398">
    <property type="term" value="F:sterol 14-demethylase activity"/>
    <property type="evidence" value="ECO:0007669"/>
    <property type="project" value="UniProtKB-EC"/>
</dbReference>
<evidence type="ECO:0000256" key="6">
    <source>
        <dbReference type="ARBA" id="ARBA00022548"/>
    </source>
</evidence>
<evidence type="ECO:0000256" key="35">
    <source>
        <dbReference type="ARBA" id="ARBA00049645"/>
    </source>
</evidence>
<comment type="catalytic activity">
    <reaction evidence="28">
        <text>32-oxo-24,25-dihydrolanosterol + reduced [NADPH--hemoprotein reductase] + O2 = 4,4-dimethyl-8,14-cholestadien-3beta-ol + formate + oxidized [NADPH--hemoprotein reductase] + H2O + 2 H(+)</text>
        <dbReference type="Rhea" id="RHEA:75083"/>
        <dbReference type="Rhea" id="RHEA-COMP:11964"/>
        <dbReference type="Rhea" id="RHEA-COMP:11965"/>
        <dbReference type="ChEBI" id="CHEBI:15377"/>
        <dbReference type="ChEBI" id="CHEBI:15378"/>
        <dbReference type="ChEBI" id="CHEBI:15379"/>
        <dbReference type="ChEBI" id="CHEBI:15740"/>
        <dbReference type="ChEBI" id="CHEBI:57618"/>
        <dbReference type="ChEBI" id="CHEBI:58210"/>
        <dbReference type="ChEBI" id="CHEBI:78904"/>
        <dbReference type="ChEBI" id="CHEBI:87060"/>
    </reaction>
    <physiologicalReaction direction="left-to-right" evidence="28">
        <dbReference type="Rhea" id="RHEA:75084"/>
    </physiologicalReaction>
</comment>
<dbReference type="InterPro" id="IPR001128">
    <property type="entry name" value="Cyt_P450"/>
</dbReference>
<evidence type="ECO:0000313" key="45">
    <source>
        <dbReference type="Ensembl" id="ENSPMRP00000009951.1"/>
    </source>
</evidence>
<dbReference type="SUPFAM" id="SSF48264">
    <property type="entry name" value="Cytochrome P450"/>
    <property type="match status" value="1"/>
</dbReference>
<dbReference type="PIRSF" id="PIRSF000047">
    <property type="entry name" value="Cytochrome_CYPVIIA1"/>
    <property type="match status" value="1"/>
</dbReference>
<evidence type="ECO:0000256" key="28">
    <source>
        <dbReference type="ARBA" id="ARBA00048245"/>
    </source>
</evidence>
<evidence type="ECO:0000256" key="15">
    <source>
        <dbReference type="ARBA" id="ARBA00023033"/>
    </source>
</evidence>
<evidence type="ECO:0000256" key="44">
    <source>
        <dbReference type="RuleBase" id="RU000461"/>
    </source>
</evidence>
<keyword evidence="19" id="KW-0753">Steroid metabolism</keyword>
<evidence type="ECO:0000256" key="29">
    <source>
        <dbReference type="ARBA" id="ARBA00048479"/>
    </source>
</evidence>
<dbReference type="InterPro" id="IPR017972">
    <property type="entry name" value="Cyt_P450_CS"/>
</dbReference>
<keyword evidence="8" id="KW-0812">Transmembrane</keyword>
<keyword evidence="14 41" id="KW-0408">Iron</keyword>
<evidence type="ECO:0000256" key="16">
    <source>
        <dbReference type="ARBA" id="ARBA00023098"/>
    </source>
</evidence>
<keyword evidence="6" id="KW-0153">Cholesterol metabolism</keyword>
<dbReference type="InterPro" id="IPR050529">
    <property type="entry name" value="CYP450_sterol_14alpha_dmase"/>
</dbReference>
<evidence type="ECO:0000256" key="43">
    <source>
        <dbReference type="PIRSR" id="PIRSR000047-2"/>
    </source>
</evidence>
<dbReference type="GO" id="GO:0020037">
    <property type="term" value="F:heme binding"/>
    <property type="evidence" value="ECO:0007669"/>
    <property type="project" value="InterPro"/>
</dbReference>
<evidence type="ECO:0000256" key="8">
    <source>
        <dbReference type="ARBA" id="ARBA00022692"/>
    </source>
</evidence>
<keyword evidence="13 44" id="KW-0560">Oxidoreductase</keyword>
<comment type="cofactor">
    <cofactor evidence="1 41 42">
        <name>heme</name>
        <dbReference type="ChEBI" id="CHEBI:30413"/>
    </cofactor>
</comment>
<dbReference type="GeneTree" id="ENSGT00940000153141"/>
<evidence type="ECO:0000256" key="30">
    <source>
        <dbReference type="ARBA" id="ARBA00048736"/>
    </source>
</evidence>
<comment type="pathway">
    <text evidence="4">Lipid metabolism; bile acid biosynthesis.</text>
</comment>
<comment type="catalytic activity">
    <reaction evidence="24">
        <text>a 14alpha-hydroxymethyl steroid + reduced [NADPH--hemoprotein reductase] + O2 = a 14alpha-formyl steroid + oxidized [NADPH--hemoprotein reductase] + 2 H2O + H(+)</text>
        <dbReference type="Rhea" id="RHEA:68064"/>
        <dbReference type="Rhea" id="RHEA-COMP:11964"/>
        <dbReference type="Rhea" id="RHEA-COMP:11965"/>
        <dbReference type="ChEBI" id="CHEBI:15377"/>
        <dbReference type="ChEBI" id="CHEBI:15378"/>
        <dbReference type="ChEBI" id="CHEBI:15379"/>
        <dbReference type="ChEBI" id="CHEBI:57618"/>
        <dbReference type="ChEBI" id="CHEBI:58210"/>
        <dbReference type="ChEBI" id="CHEBI:176901"/>
        <dbReference type="ChEBI" id="CHEBI:176902"/>
    </reaction>
    <physiologicalReaction direction="left-to-right" evidence="24">
        <dbReference type="Rhea" id="RHEA:68065"/>
    </physiologicalReaction>
</comment>
<comment type="catalytic activity">
    <reaction evidence="34">
        <text>a 14alpha-formyl steroid + reduced [NADPH--hemoprotein reductase] + O2 = a Delta(14) steroid + formate + oxidized [NADPH--hemoprotein reductase] + H2O + 2 H(+)</text>
        <dbReference type="Rhea" id="RHEA:68068"/>
        <dbReference type="Rhea" id="RHEA-COMP:11964"/>
        <dbReference type="Rhea" id="RHEA-COMP:11965"/>
        <dbReference type="ChEBI" id="CHEBI:15377"/>
        <dbReference type="ChEBI" id="CHEBI:15378"/>
        <dbReference type="ChEBI" id="CHEBI:15379"/>
        <dbReference type="ChEBI" id="CHEBI:15740"/>
        <dbReference type="ChEBI" id="CHEBI:57618"/>
        <dbReference type="ChEBI" id="CHEBI:58210"/>
        <dbReference type="ChEBI" id="CHEBI:138031"/>
        <dbReference type="ChEBI" id="CHEBI:176902"/>
    </reaction>
    <physiologicalReaction direction="left-to-right" evidence="34">
        <dbReference type="Rhea" id="RHEA:68069"/>
    </physiologicalReaction>
</comment>
<keyword evidence="15 44" id="KW-0503">Monooxygenase</keyword>
<evidence type="ECO:0000256" key="21">
    <source>
        <dbReference type="ARBA" id="ARBA00038974"/>
    </source>
</evidence>
<evidence type="ECO:0000256" key="32">
    <source>
        <dbReference type="ARBA" id="ARBA00048866"/>
    </source>
</evidence>
<feature type="binding site" evidence="43">
    <location>
        <position position="275"/>
    </location>
    <ligand>
        <name>substrate</name>
    </ligand>
</feature>
<reference evidence="45" key="3">
    <citation type="submission" date="2025-09" db="UniProtKB">
        <authorList>
            <consortium name="Ensembl"/>
        </authorList>
    </citation>
    <scope>IDENTIFICATION</scope>
</reference>
<dbReference type="Pfam" id="PF00067">
    <property type="entry name" value="p450"/>
    <property type="match status" value="1"/>
</dbReference>
<evidence type="ECO:0000256" key="27">
    <source>
        <dbReference type="ARBA" id="ARBA00047983"/>
    </source>
</evidence>
<comment type="catalytic activity">
    <reaction evidence="30">
        <text>32-hydroxy-24,25-dihydrolanosterol + reduced [NADPH--hemoprotein reductase] + O2 = 32-oxo-24,25-dihydrolanosterol + oxidized [NADPH--hemoprotein reductase] + 2 H2O + H(+)</text>
        <dbReference type="Rhea" id="RHEA:75087"/>
        <dbReference type="Rhea" id="RHEA-COMP:11964"/>
        <dbReference type="Rhea" id="RHEA-COMP:11965"/>
        <dbReference type="ChEBI" id="CHEBI:15377"/>
        <dbReference type="ChEBI" id="CHEBI:15378"/>
        <dbReference type="ChEBI" id="CHEBI:15379"/>
        <dbReference type="ChEBI" id="CHEBI:57618"/>
        <dbReference type="ChEBI" id="CHEBI:58210"/>
        <dbReference type="ChEBI" id="CHEBI:87057"/>
        <dbReference type="ChEBI" id="CHEBI:87060"/>
    </reaction>
    <physiologicalReaction direction="left-to-right" evidence="30">
        <dbReference type="Rhea" id="RHEA:75088"/>
    </physiologicalReaction>
</comment>
<dbReference type="GO" id="GO:0007586">
    <property type="term" value="P:digestion"/>
    <property type="evidence" value="ECO:0007669"/>
    <property type="project" value="UniProtKB-ARBA"/>
</dbReference>
<comment type="catalytic activity">
    <reaction evidence="26">
        <text>a 14alpha-methyl steroid + 3 reduced [NADPH--hemoprotein reductase] + 3 O2 = a Delta(14) steroid + formate + 3 oxidized [NADPH--hemoprotein reductase] + 4 H2O + 4 H(+)</text>
        <dbReference type="Rhea" id="RHEA:54028"/>
        <dbReference type="Rhea" id="RHEA-COMP:11964"/>
        <dbReference type="Rhea" id="RHEA-COMP:11965"/>
        <dbReference type="ChEBI" id="CHEBI:15377"/>
        <dbReference type="ChEBI" id="CHEBI:15378"/>
        <dbReference type="ChEBI" id="CHEBI:15379"/>
        <dbReference type="ChEBI" id="CHEBI:15740"/>
        <dbReference type="ChEBI" id="CHEBI:57618"/>
        <dbReference type="ChEBI" id="CHEBI:58210"/>
        <dbReference type="ChEBI" id="CHEBI:138029"/>
        <dbReference type="ChEBI" id="CHEBI:138031"/>
        <dbReference type="EC" id="1.14.14.154"/>
    </reaction>
    <physiologicalReaction direction="left-to-right" evidence="26">
        <dbReference type="Rhea" id="RHEA:54029"/>
    </physiologicalReaction>
</comment>
<dbReference type="GO" id="GO:0006699">
    <property type="term" value="P:bile acid biosynthetic process"/>
    <property type="evidence" value="ECO:0007669"/>
    <property type="project" value="Ensembl"/>
</dbReference>
<keyword evidence="7 41" id="KW-0349">Heme</keyword>
<comment type="subcellular location">
    <subcellularLocation>
        <location evidence="3">Endoplasmic reticulum membrane</location>
        <topology evidence="3">Multi-pass membrane protein</topology>
    </subcellularLocation>
    <subcellularLocation>
        <location evidence="2">Microsome membrane</location>
        <topology evidence="2">Multi-pass membrane protein</topology>
    </subcellularLocation>
</comment>
<dbReference type="InterPro" id="IPR036396">
    <property type="entry name" value="Cyt_P450_sf"/>
</dbReference>
<sequence length="467" mass="54171">MEIILALLFTVVLGFVVKHIFFPFRNVNEPPCIRGCIPWFGAAFKFGKAPLEFIKQARLKYGPVFTVYMLGKRYTFVTDEEGFQAFCTSKDVDFEQAVQQSVQHTASIPEEIFYKNRSRLYIMMKGRLSTSNLQHMPRSLCQELQKHMEDLGHEGTEELRDLVRHIMFPSTVNTLFGKDIFLTTRDNVKEFEEHYQNFDDDFEYATQLPKYFLKKWSKSKKWLLKSFEKVVLHAEETNPSDDSSKTLWQHVLDTLQGKTFSANYGLLLLWASQANAIPVSFWTLAFILSQPSVYKKVMDELEPVYRKSGKENIQLSEDDLKKFPFIKWCILETIRLRAPGAIIKKVITPMTIQNFVIPAGDLLALSPYWIHRNPKYFPEPNTFKPDRWKEANLEKNVSLEGFVAFGGGGHQCPGRWFAIMEIQILVAMLLCKYECHLLDPLPKESLLHLVGTQQPEGPCRIQYKLRI</sequence>
<evidence type="ECO:0000256" key="25">
    <source>
        <dbReference type="ARBA" id="ARBA00047670"/>
    </source>
</evidence>
<dbReference type="EC" id="1.14.14.26" evidence="37"/>
<keyword evidence="12" id="KW-1133">Transmembrane helix</keyword>
<accession>A0A670IDZ3</accession>
<comment type="catalytic activity">
    <reaction evidence="31">
        <text>24,25-dihydrolanosterol + 3 reduced [NADPH--hemoprotein reductase] + 3 O2 = 4,4-dimethyl-8,14-cholestadien-3beta-ol + formate + 3 oxidized [NADPH--hemoprotein reductase] + 4 H2O + 4 H(+)</text>
        <dbReference type="Rhea" id="RHEA:45960"/>
        <dbReference type="Rhea" id="RHEA-COMP:11964"/>
        <dbReference type="Rhea" id="RHEA-COMP:11965"/>
        <dbReference type="ChEBI" id="CHEBI:15377"/>
        <dbReference type="ChEBI" id="CHEBI:15378"/>
        <dbReference type="ChEBI" id="CHEBI:15379"/>
        <dbReference type="ChEBI" id="CHEBI:15740"/>
        <dbReference type="ChEBI" id="CHEBI:28113"/>
        <dbReference type="ChEBI" id="CHEBI:57618"/>
        <dbReference type="ChEBI" id="CHEBI:58210"/>
        <dbReference type="ChEBI" id="CHEBI:78904"/>
    </reaction>
    <physiologicalReaction direction="left-to-right" evidence="31">
        <dbReference type="Rhea" id="RHEA:45961"/>
    </physiologicalReaction>
</comment>
<evidence type="ECO:0000256" key="19">
    <source>
        <dbReference type="ARBA" id="ARBA00023221"/>
    </source>
</evidence>
<comment type="catalytic activity">
    <reaction evidence="27">
        <text>24,25-dihydrolanosterol + reduced [NADPH--hemoprotein reductase] + O2 = 32-hydroxy-24,25-dihydrolanosterol + oxidized [NADPH--hemoprotein reductase] + H2O + H(+)</text>
        <dbReference type="Rhea" id="RHEA:75079"/>
        <dbReference type="Rhea" id="RHEA-COMP:11964"/>
        <dbReference type="Rhea" id="RHEA-COMP:11965"/>
        <dbReference type="ChEBI" id="CHEBI:15377"/>
        <dbReference type="ChEBI" id="CHEBI:15378"/>
        <dbReference type="ChEBI" id="CHEBI:15379"/>
        <dbReference type="ChEBI" id="CHEBI:28113"/>
        <dbReference type="ChEBI" id="CHEBI:57618"/>
        <dbReference type="ChEBI" id="CHEBI:58210"/>
        <dbReference type="ChEBI" id="CHEBI:87057"/>
    </reaction>
    <physiologicalReaction direction="left-to-right" evidence="27">
        <dbReference type="Rhea" id="RHEA:75080"/>
    </physiologicalReaction>
</comment>
<comment type="catalytic activity">
    <reaction evidence="29">
        <text>32-oxolanosterol + reduced [NADPH--hemoprotein reductase] + O2 = 4,4-dimethyl-5alpha-cholesta-8,14,24-trien-3beta-ol + formate + oxidized [NADPH--hemoprotein reductase] + H2O + 2 H(+)</text>
        <dbReference type="Rhea" id="RHEA:75111"/>
        <dbReference type="Rhea" id="RHEA-COMP:11964"/>
        <dbReference type="Rhea" id="RHEA-COMP:11965"/>
        <dbReference type="ChEBI" id="CHEBI:15377"/>
        <dbReference type="ChEBI" id="CHEBI:15378"/>
        <dbReference type="ChEBI" id="CHEBI:15379"/>
        <dbReference type="ChEBI" id="CHEBI:15740"/>
        <dbReference type="ChEBI" id="CHEBI:17813"/>
        <dbReference type="ChEBI" id="CHEBI:57618"/>
        <dbReference type="ChEBI" id="CHEBI:58210"/>
        <dbReference type="ChEBI" id="CHEBI:166681"/>
    </reaction>
    <physiologicalReaction direction="left-to-right" evidence="29">
        <dbReference type="Rhea" id="RHEA:75112"/>
    </physiologicalReaction>
</comment>
<keyword evidence="18" id="KW-1207">Sterol metabolism</keyword>
<comment type="catalytic activity">
    <reaction evidence="23">
        <text>32-hydroxylanosterol + reduced [NADPH--hemoprotein reductase] + O2 = 32-oxolanosterol + oxidized [NADPH--hemoprotein reductase] + 2 H2O + H(+)</text>
        <dbReference type="Rhea" id="RHEA:75107"/>
        <dbReference type="Rhea" id="RHEA-COMP:11964"/>
        <dbReference type="Rhea" id="RHEA-COMP:11965"/>
        <dbReference type="ChEBI" id="CHEBI:15377"/>
        <dbReference type="ChEBI" id="CHEBI:15378"/>
        <dbReference type="ChEBI" id="CHEBI:15379"/>
        <dbReference type="ChEBI" id="CHEBI:57618"/>
        <dbReference type="ChEBI" id="CHEBI:58210"/>
        <dbReference type="ChEBI" id="CHEBI:166681"/>
        <dbReference type="ChEBI" id="CHEBI:166806"/>
    </reaction>
    <physiologicalReaction direction="left-to-right" evidence="23">
        <dbReference type="Rhea" id="RHEA:75108"/>
    </physiologicalReaction>
</comment>
<dbReference type="EC" id="1.14.14.154" evidence="21"/>
<dbReference type="PANTHER" id="PTHR24304">
    <property type="entry name" value="CYTOCHROME P450 FAMILY 7"/>
    <property type="match status" value="1"/>
</dbReference>
<evidence type="ECO:0000256" key="11">
    <source>
        <dbReference type="ARBA" id="ARBA00022848"/>
    </source>
</evidence>